<feature type="binding site" evidence="14">
    <location>
        <begin position="182"/>
        <end position="189"/>
    </location>
    <ligand>
        <name>NAD(+)</name>
        <dbReference type="ChEBI" id="CHEBI:57540"/>
    </ligand>
</feature>
<dbReference type="GO" id="GO:0006103">
    <property type="term" value="P:2-oxoglutarate metabolic process"/>
    <property type="evidence" value="ECO:0007669"/>
    <property type="project" value="TreeGrafter"/>
</dbReference>
<evidence type="ECO:0000313" key="19">
    <source>
        <dbReference type="EMBL" id="BAV91957.1"/>
    </source>
</evidence>
<feature type="binding site" evidence="14">
    <location>
        <position position="281"/>
    </location>
    <ligand>
        <name>NAD(+)</name>
        <dbReference type="ChEBI" id="CHEBI:57540"/>
    </ligand>
</feature>
<dbReference type="PRINTS" id="PR00368">
    <property type="entry name" value="FADPNR"/>
</dbReference>
<evidence type="ECO:0000256" key="8">
    <source>
        <dbReference type="ARBA" id="ARBA00023002"/>
    </source>
</evidence>
<dbReference type="SUPFAM" id="SSF55424">
    <property type="entry name" value="FAD/NAD-linked reductases, dimerisation (C-terminal) domain"/>
    <property type="match status" value="1"/>
</dbReference>
<evidence type="ECO:0000256" key="6">
    <source>
        <dbReference type="ARBA" id="ARBA00022630"/>
    </source>
</evidence>
<keyword evidence="10" id="KW-1015">Disulfide bond</keyword>
<dbReference type="Pfam" id="PF02852">
    <property type="entry name" value="Pyr_redox_dim"/>
    <property type="match status" value="1"/>
</dbReference>
<keyword evidence="5" id="KW-0963">Cytoplasm</keyword>
<feature type="domain" description="FAD/NAD(P)-binding" evidence="18">
    <location>
        <begin position="3"/>
        <end position="339"/>
    </location>
</feature>
<dbReference type="NCBIfam" id="TIGR01350">
    <property type="entry name" value="lipoamide_DH"/>
    <property type="match status" value="1"/>
</dbReference>
<feature type="binding site" evidence="14">
    <location>
        <position position="205"/>
    </location>
    <ligand>
        <name>NAD(+)</name>
        <dbReference type="ChEBI" id="CHEBI:57540"/>
    </ligand>
</feature>
<evidence type="ECO:0000256" key="4">
    <source>
        <dbReference type="ARBA" id="ARBA00016961"/>
    </source>
</evidence>
<evidence type="ECO:0000259" key="18">
    <source>
        <dbReference type="Pfam" id="PF07992"/>
    </source>
</evidence>
<keyword evidence="9 14" id="KW-0520">NAD</keyword>
<dbReference type="SUPFAM" id="SSF51905">
    <property type="entry name" value="FAD/NAD(P)-binding domain"/>
    <property type="match status" value="1"/>
</dbReference>
<evidence type="ECO:0000256" key="7">
    <source>
        <dbReference type="ARBA" id="ARBA00022827"/>
    </source>
</evidence>
<evidence type="ECO:0000256" key="9">
    <source>
        <dbReference type="ARBA" id="ARBA00023027"/>
    </source>
</evidence>
<evidence type="ECO:0000256" key="12">
    <source>
        <dbReference type="ARBA" id="ARBA00049187"/>
    </source>
</evidence>
<evidence type="ECO:0000256" key="10">
    <source>
        <dbReference type="ARBA" id="ARBA00023157"/>
    </source>
</evidence>
<sequence>MHDITIIGAGPGGYAAAFDAARRGASVTLVEKAELGGTCLNSGCIPTKTIKASADALETAGGLAEFGLVSNDGAHSASFRADMPSIVARKERVCKILRGGLEKTCTGLKIKLLHGQAELAPDRKVLVYTGQGVEKLCADAVIIATGSKIMTLPSLSIDHRYIIDSDDALHLEQLPTRMLIAGGGVIGCELAFIFRAFGVKVTVVEGLNRLLPLPSIDEEVSRLLQREAKKRGIRVELARIVKSAELSGSKVACILSASPFVESAGGQEEVIETDVVLVTVGRSSNTAGLKLKEAGVATDRQGWIMADGWMRTSADGVYAIGDALGPARAMLAHVASFEGECAVANCFGREERLDYSVIPSGIFTSPEIGTVGLSEAEAKKQGMAVRSSLFQFRELGKAHAMGELPGLFKLVCEESSGRILGAHIAGAHATDIIAEAALAMKSSLSVAQLANTMHAHPTLAEGLYEAAKAWLRG</sequence>
<comment type="catalytic activity">
    <reaction evidence="12 16">
        <text>N(6)-[(R)-dihydrolipoyl]-L-lysyl-[protein] + NAD(+) = N(6)-[(R)-lipoyl]-L-lysyl-[protein] + NADH + H(+)</text>
        <dbReference type="Rhea" id="RHEA:15045"/>
        <dbReference type="Rhea" id="RHEA-COMP:10474"/>
        <dbReference type="Rhea" id="RHEA-COMP:10475"/>
        <dbReference type="ChEBI" id="CHEBI:15378"/>
        <dbReference type="ChEBI" id="CHEBI:57540"/>
        <dbReference type="ChEBI" id="CHEBI:57945"/>
        <dbReference type="ChEBI" id="CHEBI:83099"/>
        <dbReference type="ChEBI" id="CHEBI:83100"/>
        <dbReference type="EC" id="1.8.1.4"/>
    </reaction>
</comment>
<evidence type="ECO:0000313" key="20">
    <source>
        <dbReference type="Proteomes" id="UP000242645"/>
    </source>
</evidence>
<feature type="disulfide bond" description="Redox-active" evidence="15">
    <location>
        <begin position="39"/>
        <end position="44"/>
    </location>
</feature>
<comment type="similarity">
    <text evidence="2 16">Belongs to the class-I pyridine nucleotide-disulfide oxidoreductase family.</text>
</comment>
<evidence type="ECO:0000256" key="3">
    <source>
        <dbReference type="ARBA" id="ARBA00012608"/>
    </source>
</evidence>
<dbReference type="InterPro" id="IPR050151">
    <property type="entry name" value="Class-I_Pyr_Nuc-Dis_Oxidored"/>
</dbReference>
<evidence type="ECO:0000256" key="15">
    <source>
        <dbReference type="PIRSR" id="PIRSR000350-4"/>
    </source>
</evidence>
<dbReference type="PANTHER" id="PTHR22912:SF217">
    <property type="entry name" value="DIHYDROLIPOYL DEHYDROGENASE"/>
    <property type="match status" value="1"/>
</dbReference>
<dbReference type="Pfam" id="PF07992">
    <property type="entry name" value="Pyr_redox_2"/>
    <property type="match status" value="1"/>
</dbReference>
<protein>
    <recommendedName>
        <fullName evidence="4 16">Dihydrolipoyl dehydrogenase</fullName>
        <ecNumber evidence="3 16">1.8.1.4</ecNumber>
    </recommendedName>
</protein>
<dbReference type="InterPro" id="IPR023753">
    <property type="entry name" value="FAD/NAD-binding_dom"/>
</dbReference>
<keyword evidence="7 14" id="KW-0274">FAD</keyword>
<dbReference type="GO" id="GO:0004148">
    <property type="term" value="F:dihydrolipoyl dehydrogenase (NADH) activity"/>
    <property type="evidence" value="ECO:0007669"/>
    <property type="project" value="UniProtKB-EC"/>
</dbReference>
<dbReference type="Gene3D" id="3.50.50.60">
    <property type="entry name" value="FAD/NAD(P)-binding domain"/>
    <property type="match status" value="2"/>
</dbReference>
<dbReference type="KEGG" id="dtr:RSDT_0445"/>
<dbReference type="GO" id="GO:0005737">
    <property type="term" value="C:cytoplasm"/>
    <property type="evidence" value="ECO:0007669"/>
    <property type="project" value="UniProtKB-SubCell"/>
</dbReference>
<reference evidence="19 20" key="1">
    <citation type="journal article" date="2017" name="ISME J.">
        <title>Genome of 'Ca. Desulfovibrio trichonymphae', an H2-oxidizing bacterium in a tripartite symbiotic system within a protist cell in the termite gut.</title>
        <authorList>
            <person name="Kuwahara H."/>
            <person name="Yuki M."/>
            <person name="Izawa K."/>
            <person name="Ohkuma M."/>
            <person name="Hongoh Y."/>
        </authorList>
    </citation>
    <scope>NUCLEOTIDE SEQUENCE [LARGE SCALE GENOMIC DNA]</scope>
    <source>
        <strain evidence="19 20">Rs-N31</strain>
    </source>
</reference>
<keyword evidence="11 16" id="KW-0676">Redox-active center</keyword>
<dbReference type="InterPro" id="IPR016156">
    <property type="entry name" value="FAD/NAD-linked_Rdtase_dimer_sf"/>
</dbReference>
<organism evidence="19 20">
    <name type="scientific">Candidatus Desulfovibrio trichonymphae</name>
    <dbReference type="NCBI Taxonomy" id="1725232"/>
    <lineage>
        <taxon>Bacteria</taxon>
        <taxon>Pseudomonadati</taxon>
        <taxon>Thermodesulfobacteriota</taxon>
        <taxon>Desulfovibrionia</taxon>
        <taxon>Desulfovibrionales</taxon>
        <taxon>Desulfovibrionaceae</taxon>
        <taxon>Desulfovibrio</taxon>
    </lineage>
</organism>
<comment type="subcellular location">
    <subcellularLocation>
        <location evidence="1">Cytoplasm</location>
    </subcellularLocation>
</comment>
<feature type="binding site" evidence="14">
    <location>
        <begin position="145"/>
        <end position="147"/>
    </location>
    <ligand>
        <name>FAD</name>
        <dbReference type="ChEBI" id="CHEBI:57692"/>
    </ligand>
</feature>
<dbReference type="PANTHER" id="PTHR22912">
    <property type="entry name" value="DISULFIDE OXIDOREDUCTASE"/>
    <property type="match status" value="1"/>
</dbReference>
<dbReference type="InterPro" id="IPR006258">
    <property type="entry name" value="Lipoamide_DH"/>
</dbReference>
<evidence type="ECO:0000256" key="1">
    <source>
        <dbReference type="ARBA" id="ARBA00004496"/>
    </source>
</evidence>
<evidence type="ECO:0000259" key="17">
    <source>
        <dbReference type="Pfam" id="PF02852"/>
    </source>
</evidence>
<name>A0A1J1DTG3_9BACT</name>
<dbReference type="PRINTS" id="PR00411">
    <property type="entry name" value="PNDRDTASEI"/>
</dbReference>
<dbReference type="InterPro" id="IPR036188">
    <property type="entry name" value="FAD/NAD-bd_sf"/>
</dbReference>
<feature type="binding site" evidence="14">
    <location>
        <position position="48"/>
    </location>
    <ligand>
        <name>FAD</name>
        <dbReference type="ChEBI" id="CHEBI:57692"/>
    </ligand>
</feature>
<evidence type="ECO:0000256" key="5">
    <source>
        <dbReference type="ARBA" id="ARBA00022490"/>
    </source>
</evidence>
<dbReference type="Gene3D" id="3.30.390.30">
    <property type="match status" value="1"/>
</dbReference>
<dbReference type="Proteomes" id="UP000242645">
    <property type="component" value="Chromosome"/>
</dbReference>
<keyword evidence="6 16" id="KW-0285">Flavoprotein</keyword>
<feature type="domain" description="Pyridine nucleotide-disulphide oxidoreductase dimerisation" evidence="17">
    <location>
        <begin position="358"/>
        <end position="466"/>
    </location>
</feature>
<keyword evidence="8 16" id="KW-0560">Oxidoreductase</keyword>
<feature type="active site" description="Proton acceptor" evidence="13">
    <location>
        <position position="456"/>
    </location>
</feature>
<comment type="cofactor">
    <cofactor evidence="14 16">
        <name>FAD</name>
        <dbReference type="ChEBI" id="CHEBI:57692"/>
    </cofactor>
    <text evidence="14 16">Binds 1 FAD per subunit.</text>
</comment>
<evidence type="ECO:0000256" key="11">
    <source>
        <dbReference type="ARBA" id="ARBA00023284"/>
    </source>
</evidence>
<dbReference type="EMBL" id="AP017368">
    <property type="protein sequence ID" value="BAV91957.1"/>
    <property type="molecule type" value="Genomic_DNA"/>
</dbReference>
<dbReference type="InterPro" id="IPR012999">
    <property type="entry name" value="Pyr_OxRdtase_I_AS"/>
</dbReference>
<evidence type="ECO:0000256" key="14">
    <source>
        <dbReference type="PIRSR" id="PIRSR000350-3"/>
    </source>
</evidence>
<accession>A0A1J1DTG3</accession>
<dbReference type="FunFam" id="3.30.390.30:FF:000001">
    <property type="entry name" value="Dihydrolipoyl dehydrogenase"/>
    <property type="match status" value="1"/>
</dbReference>
<feature type="binding site" evidence="14">
    <location>
        <position position="322"/>
    </location>
    <ligand>
        <name>FAD</name>
        <dbReference type="ChEBI" id="CHEBI:57692"/>
    </ligand>
</feature>
<dbReference type="PROSITE" id="PS00076">
    <property type="entry name" value="PYRIDINE_REDOX_1"/>
    <property type="match status" value="1"/>
</dbReference>
<dbReference type="EC" id="1.8.1.4" evidence="3 16"/>
<dbReference type="AlphaFoldDB" id="A0A1J1DTG3"/>
<dbReference type="OrthoDB" id="9786429at2"/>
<gene>
    <name evidence="19" type="primary">gcvL</name>
    <name evidence="19" type="ORF">RSDT_0445</name>
</gene>
<dbReference type="GO" id="GO:0050660">
    <property type="term" value="F:flavin adenine dinucleotide binding"/>
    <property type="evidence" value="ECO:0007669"/>
    <property type="project" value="InterPro"/>
</dbReference>
<dbReference type="RefSeq" id="WP_096399485.1">
    <property type="nucleotide sequence ID" value="NZ_AP017368.1"/>
</dbReference>
<dbReference type="PIRSF" id="PIRSF000350">
    <property type="entry name" value="Mercury_reductase_MerA"/>
    <property type="match status" value="1"/>
</dbReference>
<evidence type="ECO:0000256" key="16">
    <source>
        <dbReference type="RuleBase" id="RU003692"/>
    </source>
</evidence>
<comment type="miscellaneous">
    <text evidence="16">The active site is a redox-active disulfide bond.</text>
</comment>
<dbReference type="InterPro" id="IPR004099">
    <property type="entry name" value="Pyr_nucl-diS_OxRdtase_dimer"/>
</dbReference>
<evidence type="ECO:0000256" key="13">
    <source>
        <dbReference type="PIRSR" id="PIRSR000350-2"/>
    </source>
</evidence>
<feature type="binding site" evidence="14">
    <location>
        <begin position="330"/>
        <end position="333"/>
    </location>
    <ligand>
        <name>FAD</name>
        <dbReference type="ChEBI" id="CHEBI:57692"/>
    </ligand>
</feature>
<evidence type="ECO:0000256" key="2">
    <source>
        <dbReference type="ARBA" id="ARBA00007532"/>
    </source>
</evidence>
<keyword evidence="20" id="KW-1185">Reference proteome</keyword>
<proteinExistence type="inferred from homology"/>
<dbReference type="InterPro" id="IPR001100">
    <property type="entry name" value="Pyr_nuc-diS_OxRdtase"/>
</dbReference>
<keyword evidence="14" id="KW-0547">Nucleotide-binding</keyword>